<dbReference type="Gene3D" id="1.20.910.10">
    <property type="entry name" value="Heme oxygenase-like"/>
    <property type="match status" value="1"/>
</dbReference>
<dbReference type="CDD" id="cd19166">
    <property type="entry name" value="HemeO-bac"/>
    <property type="match status" value="1"/>
</dbReference>
<dbReference type="Pfam" id="PF01126">
    <property type="entry name" value="Heme_oxygenase"/>
    <property type="match status" value="1"/>
</dbReference>
<sequence>MSDPASPLLQALREGTRACHKGLEQRLPFFSDGFDLPVYQRLIEAYYGFHAPLEAALAGYQGVERNKAPALVRDLFALGLDAAQIDALPQCGALPLIDSEASALGVMYVLEGSTLGGQVLKRAMAERLGVGAESGAAFFDVYGPLTGTHWRSFLARLAEASLPPAALTCSVHAALATFERFEQWLEERGVLLRQTVA</sequence>
<dbReference type="AlphaFoldDB" id="A0A3S8UI08"/>
<organism evidence="1 2">
    <name type="scientific">Pseudomonas entomophila</name>
    <dbReference type="NCBI Taxonomy" id="312306"/>
    <lineage>
        <taxon>Bacteria</taxon>
        <taxon>Pseudomonadati</taxon>
        <taxon>Pseudomonadota</taxon>
        <taxon>Gammaproteobacteria</taxon>
        <taxon>Pseudomonadales</taxon>
        <taxon>Pseudomonadaceae</taxon>
        <taxon>Pseudomonas</taxon>
    </lineage>
</organism>
<accession>A0A3S8UI08</accession>
<dbReference type="Proteomes" id="UP000268230">
    <property type="component" value="Chromosome"/>
</dbReference>
<dbReference type="InterPro" id="IPR016053">
    <property type="entry name" value="Haem_Oase-like"/>
</dbReference>
<protein>
    <submittedName>
        <fullName evidence="1">Biliverdin-producing heme oxygenase</fullName>
    </submittedName>
</protein>
<dbReference type="InterPro" id="IPR016084">
    <property type="entry name" value="Haem_Oase-like_multi-hlx"/>
</dbReference>
<reference evidence="1 2" key="1">
    <citation type="submission" date="2018-12" db="EMBL/GenBank/DDBJ databases">
        <authorList>
            <person name="Li S."/>
            <person name="Yang R."/>
            <person name="Chen G."/>
            <person name="Zou L."/>
            <person name="Zhang C."/>
            <person name="Chen Y."/>
            <person name="Liu Z."/>
            <person name="Li Y."/>
            <person name="Yan Y."/>
            <person name="Huang M."/>
            <person name="Chen T."/>
        </authorList>
    </citation>
    <scope>NUCLEOTIDE SEQUENCE [LARGE SCALE GENOMIC DNA]</scope>
    <source>
        <strain evidence="1 2">1257</strain>
    </source>
</reference>
<proteinExistence type="predicted"/>
<name>A0A3S8UI08_9PSED</name>
<dbReference type="GO" id="GO:0004392">
    <property type="term" value="F:heme oxygenase (decyclizing) activity"/>
    <property type="evidence" value="ECO:0007669"/>
    <property type="project" value="InterPro"/>
</dbReference>
<dbReference type="GO" id="GO:0006788">
    <property type="term" value="P:heme oxidation"/>
    <property type="evidence" value="ECO:0007669"/>
    <property type="project" value="InterPro"/>
</dbReference>
<gene>
    <name evidence="1" type="ORF">EJA05_09780</name>
</gene>
<dbReference type="EMBL" id="CP034338">
    <property type="protein sequence ID" value="AZL68010.1"/>
    <property type="molecule type" value="Genomic_DNA"/>
</dbReference>
<evidence type="ECO:0000313" key="1">
    <source>
        <dbReference type="EMBL" id="AZL68010.1"/>
    </source>
</evidence>
<dbReference type="OrthoDB" id="114943at2"/>
<dbReference type="SUPFAM" id="SSF48613">
    <property type="entry name" value="Heme oxygenase-like"/>
    <property type="match status" value="1"/>
</dbReference>
<evidence type="ECO:0000313" key="2">
    <source>
        <dbReference type="Proteomes" id="UP000268230"/>
    </source>
</evidence>
<dbReference type="KEGG" id="pory:EJA05_09780"/>